<dbReference type="EMBL" id="CH471094">
    <property type="protein sequence ID" value="EAW96256.1"/>
    <property type="molecule type" value="Genomic_DNA"/>
</dbReference>
<feature type="non-terminal residue" evidence="2">
    <location>
        <position position="1"/>
    </location>
</feature>
<proteinExistence type="evidence at transcript level"/>
<reference evidence="3" key="3">
    <citation type="submission" date="2005-07" db="EMBL/GenBank/DDBJ databases">
        <authorList>
            <person name="Mural R.J."/>
            <person name="Istrail S."/>
            <person name="Sutton G."/>
            <person name="Florea L."/>
            <person name="Halpern A.L."/>
            <person name="Mobarry C.M."/>
            <person name="Lippert R."/>
            <person name="Walenz B."/>
            <person name="Shatkay H."/>
            <person name="Dew I."/>
            <person name="Miller J.R."/>
            <person name="Flanigan M.J."/>
            <person name="Edwards N.J."/>
            <person name="Bolanos R."/>
            <person name="Fasulo D."/>
            <person name="Halldorsson B.V."/>
            <person name="Hannenhalli S."/>
            <person name="Turner R."/>
            <person name="Yooseph S."/>
            <person name="Lu F."/>
            <person name="Nusskern D.R."/>
            <person name="Shue B.C."/>
            <person name="Zheng X.H."/>
            <person name="Zhong F."/>
            <person name="Delcher A.L."/>
            <person name="Huson D.H."/>
            <person name="Kravitz S.A."/>
            <person name="Mouchard L."/>
            <person name="Reinert K."/>
            <person name="Remington K.A."/>
            <person name="Clark A.G."/>
            <person name="Waterman M.S."/>
            <person name="Eichler E.E."/>
            <person name="Adams M.D."/>
            <person name="Hunkapiller M.W."/>
            <person name="Myers E.W."/>
            <person name="Venter J.C."/>
        </authorList>
    </citation>
    <scope>NUCLEOTIDE SEQUENCE</scope>
</reference>
<gene>
    <name evidence="3" type="ORF">hCG_1816754</name>
</gene>
<organism evidence="2">
    <name type="scientific">Homo sapiens</name>
    <name type="common">Human</name>
    <dbReference type="NCBI Taxonomy" id="9606"/>
    <lineage>
        <taxon>Eukaryota</taxon>
        <taxon>Metazoa</taxon>
        <taxon>Chordata</taxon>
        <taxon>Craniata</taxon>
        <taxon>Vertebrata</taxon>
        <taxon>Euteleostomi</taxon>
        <taxon>Mammalia</taxon>
        <taxon>Eutheria</taxon>
        <taxon>Euarchontoglires</taxon>
        <taxon>Primates</taxon>
        <taxon>Haplorrhini</taxon>
        <taxon>Catarrhini</taxon>
        <taxon>Hominidae</taxon>
        <taxon>Homo</taxon>
    </lineage>
</organism>
<dbReference type="AlphaFoldDB" id="Q96QS4"/>
<evidence type="ECO:0000256" key="1">
    <source>
        <dbReference type="SAM" id="MobiDB-lite"/>
    </source>
</evidence>
<feature type="region of interest" description="Disordered" evidence="1">
    <location>
        <begin position="1"/>
        <end position="25"/>
    </location>
</feature>
<protein>
    <submittedName>
        <fullName evidence="3">HCG1816754</fullName>
    </submittedName>
    <submittedName>
        <fullName evidence="2">LOH12CR2</fullName>
    </submittedName>
</protein>
<accession>Q96QS4</accession>
<dbReference type="EMBL" id="AY037867">
    <property type="protein sequence ID" value="AAK71330.1"/>
    <property type="molecule type" value="mRNA"/>
</dbReference>
<reference evidence="3" key="1">
    <citation type="journal article" date="2001" name="Science">
        <title>The sequence of the human genome.</title>
        <authorList>
            <person name="Venter J.C."/>
            <person name="Adams M.D."/>
            <person name="Myers E.W."/>
            <person name="Li P.W."/>
            <person name="Mural R.J."/>
            <person name="Sutton G.G."/>
            <person name="Smith H.O."/>
            <person name="Yandell M."/>
            <person name="Evans C.A."/>
            <person name="Holt R.A."/>
            <person name="Gocayne J.D."/>
            <person name="Amanatides P."/>
            <person name="Ballew R.M."/>
            <person name="Huson D.H."/>
            <person name="Wortman J.R."/>
            <person name="Zhang Q."/>
            <person name="Kodira C.D."/>
            <person name="Zheng X.H."/>
            <person name="Chen L."/>
            <person name="Skupski M."/>
            <person name="Subramanian G."/>
            <person name="Thomas P.D."/>
            <person name="Zhang J."/>
            <person name="Gabor Miklos G.L."/>
            <person name="Nelson C."/>
            <person name="Broder S."/>
            <person name="Clark A.G."/>
            <person name="Nadeau J."/>
            <person name="McKusick V.A."/>
            <person name="Zinder N."/>
            <person name="Levine A.J."/>
            <person name="Roberts R.J."/>
            <person name="Simon M."/>
            <person name="Slayman C."/>
            <person name="Hunkapiller M."/>
            <person name="Bolanos R."/>
            <person name="Delcher A."/>
            <person name="Dew I."/>
            <person name="Fasulo D."/>
            <person name="Flanigan M."/>
            <person name="Florea L."/>
            <person name="Halpern A."/>
            <person name="Hannenhalli S."/>
            <person name="Kravitz S."/>
            <person name="Levy S."/>
            <person name="Mobarry C."/>
            <person name="Reinert K."/>
            <person name="Remington K."/>
            <person name="Abu-Threideh J."/>
            <person name="Beasley E."/>
            <person name="Biddick K."/>
            <person name="Bonazzi V."/>
            <person name="Brandon R."/>
            <person name="Cargill M."/>
            <person name="Chandramouliswaran I."/>
            <person name="Charlab R."/>
            <person name="Chaturvedi K."/>
            <person name="Deng Z."/>
            <person name="Di Francesco V."/>
            <person name="Dunn P."/>
            <person name="Eilbeck K."/>
            <person name="Evangelista C."/>
            <person name="Gabrielian A.E."/>
            <person name="Gan W."/>
            <person name="Ge W."/>
            <person name="Gong F."/>
            <person name="Gu Z."/>
            <person name="Guan P."/>
            <person name="Heiman T.J."/>
            <person name="Higgins M.E."/>
            <person name="Ji R.R."/>
            <person name="Ke Z."/>
            <person name="Ketchum K.A."/>
            <person name="Lai Z."/>
            <person name="Lei Y."/>
            <person name="Li Z."/>
            <person name="Li J."/>
            <person name="Liang Y."/>
            <person name="Lin X."/>
            <person name="Lu F."/>
            <person name="Merkulov G.V."/>
            <person name="Milshina N."/>
            <person name="Moore H.M."/>
            <person name="Naik A.K."/>
            <person name="Narayan V.A."/>
            <person name="Neelam B."/>
            <person name="Nusskern D."/>
            <person name="Rusch D.B."/>
            <person name="Salzberg S."/>
            <person name="Shao W."/>
            <person name="Shue B."/>
            <person name="Sun J."/>
            <person name="Wang Z."/>
            <person name="Wang A."/>
            <person name="Wang X."/>
            <person name="Wang J."/>
            <person name="Wei M."/>
            <person name="Wides R."/>
            <person name="Xiao C."/>
            <person name="Yan C."/>
            <person name="Yao A."/>
            <person name="Ye J."/>
            <person name="Zhan M."/>
            <person name="Zhang W."/>
            <person name="Zhang H."/>
            <person name="Zhao Q."/>
            <person name="Zheng L."/>
            <person name="Zhong F."/>
            <person name="Zhong W."/>
            <person name="Zhu S."/>
            <person name="Zhao S."/>
            <person name="Gilbert D."/>
            <person name="Baumhueter S."/>
            <person name="Spier G."/>
            <person name="Carter C."/>
            <person name="Cravchik A."/>
            <person name="Woodage T."/>
            <person name="Ali F."/>
            <person name="An H."/>
            <person name="Awe A."/>
            <person name="Baldwin D."/>
            <person name="Baden H."/>
            <person name="Barnstead M."/>
            <person name="Barrow I."/>
            <person name="Beeson K."/>
            <person name="Busam D."/>
            <person name="Carver A."/>
            <person name="Center A."/>
            <person name="Cheng M.L."/>
            <person name="Curry L."/>
            <person name="Danaher S."/>
            <person name="Davenport L."/>
            <person name="Desilets R."/>
            <person name="Dietz S."/>
            <person name="Dodson K."/>
            <person name="Doup L."/>
            <person name="Ferriera S."/>
            <person name="Garg N."/>
            <person name="Gluecksmann A."/>
            <person name="Hart B."/>
            <person name="Haynes J."/>
            <person name="Haynes C."/>
            <person name="Heiner C."/>
            <person name="Hladun S."/>
            <person name="Hostin D."/>
            <person name="Houck J."/>
            <person name="Howland T."/>
            <person name="Ibegwam C."/>
            <person name="Johnson J."/>
            <person name="Kalush F."/>
            <person name="Kline L."/>
            <person name="Koduru S."/>
            <person name="Love A."/>
            <person name="Mann F."/>
            <person name="May D."/>
            <person name="McCawley S."/>
            <person name="McIntosh T."/>
            <person name="McMullen I."/>
            <person name="Moy M."/>
            <person name="Moy L."/>
            <person name="Murphy B."/>
            <person name="Nelson K."/>
            <person name="Pfannkoch C."/>
            <person name="Pratts E."/>
            <person name="Puri V."/>
            <person name="Qureshi H."/>
            <person name="Reardon M."/>
            <person name="Rodriguez R."/>
            <person name="Rogers Y.H."/>
            <person name="Romblad D."/>
            <person name="Ruhfel B."/>
            <person name="Scott R."/>
            <person name="Sitter C."/>
            <person name="Smallwood M."/>
            <person name="Stewart E."/>
            <person name="Strong R."/>
            <person name="Suh E."/>
            <person name="Thomas R."/>
            <person name="Tint N.N."/>
            <person name="Tse S."/>
            <person name="Vech C."/>
            <person name="Wang G."/>
            <person name="Wetter J."/>
            <person name="Williams S."/>
            <person name="Williams M."/>
            <person name="Windsor S."/>
            <person name="Winn-Deen E."/>
            <person name="Wolfe K."/>
            <person name="Zaveri J."/>
            <person name="Zaveri K."/>
            <person name="Abril J.F."/>
            <person name="Guigo R."/>
            <person name="Campbell M.J."/>
            <person name="Sjolander K.V."/>
            <person name="Karlak B."/>
            <person name="Kejariwal A."/>
            <person name="Mi H."/>
            <person name="Lazareva B."/>
            <person name="Hatton T."/>
            <person name="Narechania A."/>
            <person name="Diemer K."/>
            <person name="Muruganujan A."/>
            <person name="Guo N."/>
            <person name="Sato S."/>
            <person name="Bafna V."/>
            <person name="Istrail S."/>
            <person name="Lippert R."/>
            <person name="Schwartz R."/>
            <person name="Walenz B."/>
            <person name="Yooseph S."/>
            <person name="Allen D."/>
            <person name="Basu A."/>
            <person name="Baxendale J."/>
            <person name="Blick L."/>
            <person name="Caminha M."/>
            <person name="Carnes-Stine J."/>
            <person name="Caulk P."/>
            <person name="Chiang Y.H."/>
            <person name="Coyne M."/>
            <person name="Dahlke C."/>
            <person name="Mays A."/>
            <person name="Dombroski M."/>
            <person name="Donnelly M."/>
            <person name="Ely D."/>
            <person name="Esparham S."/>
            <person name="Fosler C."/>
            <person name="Gire H."/>
            <person name="Glanowski S."/>
            <person name="Glasser K."/>
            <person name="Glodek A."/>
            <person name="Gorokhov M."/>
            <person name="Graham K."/>
            <person name="Gropman B."/>
            <person name="Harris M."/>
            <person name="Heil J."/>
            <person name="Henderson S."/>
            <person name="Hoover J."/>
            <person name="Jennings D."/>
            <person name="Jordan C."/>
            <person name="Jordan J."/>
            <person name="Kasha J."/>
            <person name="Kagan L."/>
            <person name="Kraft C."/>
            <person name="Levitsky A."/>
            <person name="Lewis M."/>
            <person name="Liu X."/>
            <person name="Lopez J."/>
            <person name="Ma D."/>
            <person name="Majoros W."/>
            <person name="McDaniel J."/>
            <person name="Murphy S."/>
            <person name="Newman M."/>
            <person name="Nguyen T."/>
            <person name="Nguyen N."/>
            <person name="Nodell M."/>
            <person name="Pan S."/>
            <person name="Peck J."/>
            <person name="Peterson M."/>
            <person name="Rowe W."/>
            <person name="Sanders R."/>
            <person name="Scott J."/>
            <person name="Simpson M."/>
            <person name="Smith T."/>
            <person name="Sprague A."/>
            <person name="Stockwell T."/>
            <person name="Turner R."/>
            <person name="Venter E."/>
            <person name="Wang M."/>
            <person name="Wen M."/>
            <person name="Wu D."/>
            <person name="Wu M."/>
            <person name="Xia A."/>
            <person name="Zandieh A."/>
            <person name="Zhu X."/>
        </authorList>
    </citation>
    <scope>NUCLEOTIDE SEQUENCE</scope>
</reference>
<reference evidence="2" key="2">
    <citation type="submission" date="2001-06" db="EMBL/GenBank/DDBJ databases">
        <title>A detailed transcriptional map of the chromosome 12p12 tumor suppressor locus.</title>
        <authorList>
            <person name="Montpetit A."/>
            <person name="Boily G."/>
            <person name="Sinnett D."/>
        </authorList>
    </citation>
    <scope>NUCLEOTIDE SEQUENCE</scope>
</reference>
<evidence type="ECO:0000313" key="2">
    <source>
        <dbReference type="EMBL" id="AAK71330.1"/>
    </source>
</evidence>
<name>Q96QS4_HUMAN</name>
<evidence type="ECO:0000313" key="3">
    <source>
        <dbReference type="EMBL" id="EAW96256.1"/>
    </source>
</evidence>
<sequence length="53" mass="6003">ATQDLQFRIRRPRPPARGRGGETRSCDLGRCHLKGLDLLEARTAEEDGERNAR</sequence>